<feature type="region of interest" description="Disordered" evidence="6">
    <location>
        <begin position="455"/>
        <end position="565"/>
    </location>
</feature>
<evidence type="ECO:0000256" key="4">
    <source>
        <dbReference type="ARBA" id="ARBA00022989"/>
    </source>
</evidence>
<dbReference type="OrthoDB" id="2504919at2759"/>
<dbReference type="Pfam" id="PF05653">
    <property type="entry name" value="Mg_trans_NIPA"/>
    <property type="match status" value="1"/>
</dbReference>
<comment type="subcellular location">
    <subcellularLocation>
        <location evidence="1">Endoplasmic reticulum membrane</location>
        <topology evidence="1">Multi-pass membrane protein</topology>
    </subcellularLocation>
</comment>
<dbReference type="Gene3D" id="1.10.3730.20">
    <property type="match status" value="1"/>
</dbReference>
<dbReference type="PANTHER" id="PTHR12570">
    <property type="match status" value="1"/>
</dbReference>
<dbReference type="EMBL" id="LGTZ01002351">
    <property type="protein sequence ID" value="OJD14953.1"/>
    <property type="molecule type" value="Genomic_DNA"/>
</dbReference>
<evidence type="ECO:0000256" key="5">
    <source>
        <dbReference type="ARBA" id="ARBA00023136"/>
    </source>
</evidence>
<dbReference type="AlphaFoldDB" id="A0A1J9PEM4"/>
<keyword evidence="3" id="KW-0256">Endoplasmic reticulum</keyword>
<evidence type="ECO:0000256" key="2">
    <source>
        <dbReference type="ARBA" id="ARBA00022692"/>
    </source>
</evidence>
<evidence type="ECO:0000256" key="7">
    <source>
        <dbReference type="SAM" id="Phobius"/>
    </source>
</evidence>
<feature type="compositionally biased region" description="Low complexity" evidence="6">
    <location>
        <begin position="495"/>
        <end position="511"/>
    </location>
</feature>
<dbReference type="PANTHER" id="PTHR12570:SF86">
    <property type="entry name" value="ADR321CP"/>
    <property type="match status" value="1"/>
</dbReference>
<feature type="compositionally biased region" description="Basic residues" evidence="6">
    <location>
        <begin position="544"/>
        <end position="553"/>
    </location>
</feature>
<name>A0A1J9PEM4_9EURO</name>
<feature type="transmembrane region" description="Helical" evidence="7">
    <location>
        <begin position="112"/>
        <end position="133"/>
    </location>
</feature>
<dbReference type="InterPro" id="IPR037185">
    <property type="entry name" value="EmrE-like"/>
</dbReference>
<protein>
    <submittedName>
        <fullName evidence="8">Uncharacterized protein</fullName>
    </submittedName>
</protein>
<feature type="transmembrane region" description="Helical" evidence="7">
    <location>
        <begin position="12"/>
        <end position="33"/>
    </location>
</feature>
<feature type="compositionally biased region" description="Low complexity" evidence="6">
    <location>
        <begin position="455"/>
        <end position="471"/>
    </location>
</feature>
<keyword evidence="5 7" id="KW-0472">Membrane</keyword>
<feature type="transmembrane region" description="Helical" evidence="7">
    <location>
        <begin position="85"/>
        <end position="105"/>
    </location>
</feature>
<organism evidence="8 9">
    <name type="scientific">Blastomyces percursus</name>
    <dbReference type="NCBI Taxonomy" id="1658174"/>
    <lineage>
        <taxon>Eukaryota</taxon>
        <taxon>Fungi</taxon>
        <taxon>Dikarya</taxon>
        <taxon>Ascomycota</taxon>
        <taxon>Pezizomycotina</taxon>
        <taxon>Eurotiomycetes</taxon>
        <taxon>Eurotiomycetidae</taxon>
        <taxon>Onygenales</taxon>
        <taxon>Ajellomycetaceae</taxon>
        <taxon>Blastomyces</taxon>
    </lineage>
</organism>
<dbReference type="SUPFAM" id="SSF103481">
    <property type="entry name" value="Multidrug resistance efflux transporter EmrE"/>
    <property type="match status" value="1"/>
</dbReference>
<feature type="transmembrane region" description="Helical" evidence="7">
    <location>
        <begin position="282"/>
        <end position="303"/>
    </location>
</feature>
<evidence type="ECO:0000256" key="6">
    <source>
        <dbReference type="SAM" id="MobiDB-lite"/>
    </source>
</evidence>
<dbReference type="GO" id="GO:0015095">
    <property type="term" value="F:magnesium ion transmembrane transporter activity"/>
    <property type="evidence" value="ECO:0007669"/>
    <property type="project" value="InterPro"/>
</dbReference>
<evidence type="ECO:0000256" key="1">
    <source>
        <dbReference type="ARBA" id="ARBA00004477"/>
    </source>
</evidence>
<keyword evidence="4 7" id="KW-1133">Transmembrane helix</keyword>
<gene>
    <name evidence="8" type="ORF">ACJ73_09026</name>
</gene>
<dbReference type="InterPro" id="IPR008521">
    <property type="entry name" value="Mg_trans_NIPA"/>
</dbReference>
<feature type="transmembrane region" description="Helical" evidence="7">
    <location>
        <begin position="59"/>
        <end position="79"/>
    </location>
</feature>
<dbReference type="FunFam" id="1.10.3730.20:FF:000012">
    <property type="entry name" value="DUF803 domain-containing protein"/>
    <property type="match status" value="1"/>
</dbReference>
<dbReference type="Proteomes" id="UP000242791">
    <property type="component" value="Unassembled WGS sequence"/>
</dbReference>
<feature type="region of interest" description="Disordered" evidence="6">
    <location>
        <begin position="389"/>
        <end position="431"/>
    </location>
</feature>
<reference evidence="8 9" key="1">
    <citation type="submission" date="2015-08" db="EMBL/GenBank/DDBJ databases">
        <title>Emmonsia species relationships and genome sequence.</title>
        <authorList>
            <person name="Cuomo C.A."/>
            <person name="Schwartz I.S."/>
            <person name="Kenyon C."/>
            <person name="De Hoog G.S."/>
            <person name="Govender N.P."/>
            <person name="Botha A."/>
            <person name="Moreno L."/>
            <person name="De Vries M."/>
            <person name="Munoz J.F."/>
            <person name="Stielow J.B."/>
        </authorList>
    </citation>
    <scope>NUCLEOTIDE SEQUENCE [LARGE SCALE GENOMIC DNA]</scope>
    <source>
        <strain evidence="8 9">EI222</strain>
    </source>
</reference>
<evidence type="ECO:0000256" key="3">
    <source>
        <dbReference type="ARBA" id="ARBA00022824"/>
    </source>
</evidence>
<dbReference type="GO" id="GO:0016020">
    <property type="term" value="C:membrane"/>
    <property type="evidence" value="ECO:0007669"/>
    <property type="project" value="UniProtKB-SubCell"/>
</dbReference>
<feature type="transmembrane region" description="Helical" evidence="7">
    <location>
        <begin position="309"/>
        <end position="331"/>
    </location>
</feature>
<comment type="caution">
    <text evidence="8">The sequence shown here is derived from an EMBL/GenBank/DDBJ whole genome shotgun (WGS) entry which is preliminary data.</text>
</comment>
<keyword evidence="9" id="KW-1185">Reference proteome</keyword>
<sequence>MGQLGALSPGGSIAIGVLVGLISTSLQAIGLTLQRKSHILEDEKSPYDLRRPPYKRRRWQLGMFMFVISNIVGSTIQITTLPLPVLSTLQASGLVFNTIFAALVLGEPFTRYSIFGTILVSIGAVLIGIFGAIGEPAHTLDQLLILLGRGPFLLWMAATAVIVGVTLLGARMLKLIFTPGKAQDWVRKYRIHIPHTPSLHSHHSPRIKVLRGMMYGSVSGILSAHSLLVAKSAVELIVRTIIDRVNQFNRWQSWIILLGLVVLALTQLYYMHSGLKLCSTSILYPYVFCIYNVIAILDGLIYFHQASRLLGLHAGLIALGTVILLSGVLCLSWRLELVTSHPGTVPVGPPPATSLTSGLGLLEEQPTPPEYTYYLEDEETAVGERQPLLQTPKSQPDKHIKQQQKPPSPSHRHTRSLSRLSPNIRGRTQPSLETAEIWAELDDCEENLDIEPLALPTSPLLPYTPTTLTTPHKGHRSTSGVSYPFHASRNKRPSSSRNNDGENNNNFNPKDSPSPSPSPVTYARLQQVRRALRSASGTYDSPSRRRRFMRRSHVASSSDGEQRRVSSPFVVDYRRGAGPRDVSSATTAAVGGVYGGVDGAGGQGGAGEDRGAQDRSQFTGPLRWLGRWVGFGRGGWRGGP</sequence>
<proteinExistence type="predicted"/>
<evidence type="ECO:0000313" key="8">
    <source>
        <dbReference type="EMBL" id="OJD14953.1"/>
    </source>
</evidence>
<feature type="transmembrane region" description="Helical" evidence="7">
    <location>
        <begin position="251"/>
        <end position="270"/>
    </location>
</feature>
<keyword evidence="2 7" id="KW-0812">Transmembrane</keyword>
<dbReference type="VEuPathDB" id="FungiDB:ACJ73_09026"/>
<accession>A0A1J9PEM4</accession>
<feature type="transmembrane region" description="Helical" evidence="7">
    <location>
        <begin position="153"/>
        <end position="173"/>
    </location>
</feature>
<evidence type="ECO:0000313" key="9">
    <source>
        <dbReference type="Proteomes" id="UP000242791"/>
    </source>
</evidence>